<dbReference type="InParanoid" id="A0A167Q308"/>
<dbReference type="VEuPathDB" id="FungiDB:PHYBLDRAFT_76957"/>
<gene>
    <name evidence="2" type="ORF">PHYBLDRAFT_76957</name>
</gene>
<dbReference type="OrthoDB" id="5596457at2759"/>
<evidence type="ECO:0000313" key="2">
    <source>
        <dbReference type="EMBL" id="OAD78976.1"/>
    </source>
</evidence>
<feature type="compositionally biased region" description="Low complexity" evidence="1">
    <location>
        <begin position="28"/>
        <end position="52"/>
    </location>
</feature>
<dbReference type="AlphaFoldDB" id="A0A167Q308"/>
<name>A0A167Q308_PHYB8</name>
<proteinExistence type="predicted"/>
<reference evidence="3" key="1">
    <citation type="submission" date="2015-06" db="EMBL/GenBank/DDBJ databases">
        <title>Expansion of signal transduction pathways in fungi by whole-genome duplication.</title>
        <authorList>
            <consortium name="DOE Joint Genome Institute"/>
            <person name="Corrochano L.M."/>
            <person name="Kuo A."/>
            <person name="Marcet-Houben M."/>
            <person name="Polaino S."/>
            <person name="Salamov A."/>
            <person name="Villalobos J.M."/>
            <person name="Alvarez M.I."/>
            <person name="Avalos J."/>
            <person name="Benito E.P."/>
            <person name="Benoit I."/>
            <person name="Burger G."/>
            <person name="Camino L.P."/>
            <person name="Canovas D."/>
            <person name="Cerda-Olmedo E."/>
            <person name="Cheng J.-F."/>
            <person name="Dominguez A."/>
            <person name="Elias M."/>
            <person name="Eslava A.P."/>
            <person name="Glaser F."/>
            <person name="Grimwood J."/>
            <person name="Gutierrez G."/>
            <person name="Heitman J."/>
            <person name="Henrissat B."/>
            <person name="Iturriaga E.A."/>
            <person name="Lang B.F."/>
            <person name="Lavin J.L."/>
            <person name="Lee S."/>
            <person name="Li W."/>
            <person name="Lindquist E."/>
            <person name="Lopez-Garcia S."/>
            <person name="Luque E.M."/>
            <person name="Marcos A.T."/>
            <person name="Martin J."/>
            <person name="McCluskey K."/>
            <person name="Medina H.R."/>
            <person name="Miralles-Duran A."/>
            <person name="Miyazaki A."/>
            <person name="Munoz-Torres E."/>
            <person name="Oguiza J.A."/>
            <person name="Ohm R."/>
            <person name="Olmedo M."/>
            <person name="Orejas M."/>
            <person name="Ortiz-Castellanos L."/>
            <person name="Pisabarro A.G."/>
            <person name="Rodriguez-Romero J."/>
            <person name="Ruiz-Herrera J."/>
            <person name="Ruiz-Vazquez R."/>
            <person name="Sanz C."/>
            <person name="Schackwitz W."/>
            <person name="Schmutz J."/>
            <person name="Shahriari M."/>
            <person name="Shelest E."/>
            <person name="Silva-Franco F."/>
            <person name="Soanes D."/>
            <person name="Syed K."/>
            <person name="Tagua V.G."/>
            <person name="Talbot N.J."/>
            <person name="Thon M."/>
            <person name="De vries R.P."/>
            <person name="Wiebenga A."/>
            <person name="Yadav J.S."/>
            <person name="Braun E.L."/>
            <person name="Baker S."/>
            <person name="Garre V."/>
            <person name="Horwitz B."/>
            <person name="Torres-Martinez S."/>
            <person name="Idnurm A."/>
            <person name="Herrera-Estrella A."/>
            <person name="Gabaldon T."/>
            <person name="Grigoriev I.V."/>
        </authorList>
    </citation>
    <scope>NUCLEOTIDE SEQUENCE [LARGE SCALE GENOMIC DNA]</scope>
    <source>
        <strain evidence="3">NRRL 1555(-)</strain>
    </source>
</reference>
<dbReference type="GeneID" id="29004112"/>
<organism evidence="2 3">
    <name type="scientific">Phycomyces blakesleeanus (strain ATCC 8743b / DSM 1359 / FGSC 10004 / NBRC 33097 / NRRL 1555)</name>
    <dbReference type="NCBI Taxonomy" id="763407"/>
    <lineage>
        <taxon>Eukaryota</taxon>
        <taxon>Fungi</taxon>
        <taxon>Fungi incertae sedis</taxon>
        <taxon>Mucoromycota</taxon>
        <taxon>Mucoromycotina</taxon>
        <taxon>Mucoromycetes</taxon>
        <taxon>Mucorales</taxon>
        <taxon>Phycomycetaceae</taxon>
        <taxon>Phycomyces</taxon>
    </lineage>
</organism>
<evidence type="ECO:0000256" key="1">
    <source>
        <dbReference type="SAM" id="MobiDB-lite"/>
    </source>
</evidence>
<evidence type="ECO:0000313" key="3">
    <source>
        <dbReference type="Proteomes" id="UP000077315"/>
    </source>
</evidence>
<protein>
    <submittedName>
        <fullName evidence="2">Uncharacterized protein</fullName>
    </submittedName>
</protein>
<feature type="compositionally biased region" description="Basic and acidic residues" evidence="1">
    <location>
        <begin position="59"/>
        <end position="69"/>
    </location>
</feature>
<dbReference type="RefSeq" id="XP_018297016.1">
    <property type="nucleotide sequence ID" value="XM_018443206.1"/>
</dbReference>
<feature type="region of interest" description="Disordered" evidence="1">
    <location>
        <begin position="1"/>
        <end position="83"/>
    </location>
</feature>
<accession>A0A167Q308</accession>
<sequence>MPTFAPFSRVRSVKLPTFKRHPSPPRPSVSTSASTSSNTSPSPRSHTSRNPSLSRGPRSPKDNISEAAHRPNPRLRTASSPTSNSFAETLRVISKEAQSGRFSDVFDAFFFTDKRCQNRAFFMAARLKQTLLPLLNSSTDNNHNDALWRLITYRLYTFNYILFVLPATCEDRLDLLSRLETELAQQGDGQDLHRSGGMEAHFAVRYALCNAKRHRQRQRRRRTLLEDAFEAEKAQQQQSQLSGEEDVDYLVSRARQTLEHCLKSESKLGPTERDAMYVFHGMRVGLHGAFEPKIELGPNESQLSQRLHQAVIDSQAIANLEYVNPFEDSNCIVTEDEDQNEDQDEDKSYTMIDVDNNHQAAIRPRSFVDSKFYEVQHQQPTAVRYAS</sequence>
<dbReference type="EMBL" id="KV440973">
    <property type="protein sequence ID" value="OAD78976.1"/>
    <property type="molecule type" value="Genomic_DNA"/>
</dbReference>
<dbReference type="Proteomes" id="UP000077315">
    <property type="component" value="Unassembled WGS sequence"/>
</dbReference>
<keyword evidence="3" id="KW-1185">Reference proteome</keyword>